<organism evidence="11 12">
    <name type="scientific">Slackia isoflavoniconvertens</name>
    <dbReference type="NCBI Taxonomy" id="572010"/>
    <lineage>
        <taxon>Bacteria</taxon>
        <taxon>Bacillati</taxon>
        <taxon>Actinomycetota</taxon>
        <taxon>Coriobacteriia</taxon>
        <taxon>Eggerthellales</taxon>
        <taxon>Eggerthellaceae</taxon>
        <taxon>Slackia</taxon>
    </lineage>
</organism>
<proteinExistence type="inferred from homology"/>
<dbReference type="PANTHER" id="PTHR36427:SF3">
    <property type="entry name" value="LARGE RIBOSOMAL SUBUNIT PROTEIN UL1M"/>
    <property type="match status" value="1"/>
</dbReference>
<dbReference type="CDD" id="cd00403">
    <property type="entry name" value="Ribosomal_L1"/>
    <property type="match status" value="1"/>
</dbReference>
<keyword evidence="2 9" id="KW-0678">Repressor</keyword>
<evidence type="ECO:0000256" key="3">
    <source>
        <dbReference type="ARBA" id="ARBA00022730"/>
    </source>
</evidence>
<keyword evidence="7 9" id="KW-0687">Ribonucleoprotein</keyword>
<comment type="function">
    <text evidence="9">Binds directly to 23S rRNA. The L1 stalk is quite mobile in the ribosome, and is involved in E site tRNA release.</text>
</comment>
<accession>A0A369LRD4</accession>
<evidence type="ECO:0000313" key="12">
    <source>
        <dbReference type="Proteomes" id="UP000253975"/>
    </source>
</evidence>
<gene>
    <name evidence="9" type="primary">rplA</name>
    <name evidence="11" type="ORF">C1881_02355</name>
</gene>
<dbReference type="Proteomes" id="UP000253975">
    <property type="component" value="Unassembled WGS sequence"/>
</dbReference>
<dbReference type="PANTHER" id="PTHR36427">
    <property type="entry name" value="54S RIBOSOMAL PROTEIN L1, MITOCHONDRIAL"/>
    <property type="match status" value="1"/>
</dbReference>
<keyword evidence="4 9" id="KW-0810">Translation regulation</keyword>
<evidence type="ECO:0000256" key="2">
    <source>
        <dbReference type="ARBA" id="ARBA00022491"/>
    </source>
</evidence>
<dbReference type="InterPro" id="IPR016095">
    <property type="entry name" value="Ribosomal_uL1_3-a/b-sand"/>
</dbReference>
<dbReference type="NCBIfam" id="TIGR01169">
    <property type="entry name" value="rplA_bact"/>
    <property type="match status" value="1"/>
</dbReference>
<dbReference type="GO" id="GO:0006417">
    <property type="term" value="P:regulation of translation"/>
    <property type="evidence" value="ECO:0007669"/>
    <property type="project" value="UniProtKB-KW"/>
</dbReference>
<protein>
    <recommendedName>
        <fullName evidence="8 9">Large ribosomal subunit protein uL1</fullName>
    </recommendedName>
</protein>
<dbReference type="PIRSF" id="PIRSF002155">
    <property type="entry name" value="Ribosomal_L1"/>
    <property type="match status" value="1"/>
</dbReference>
<dbReference type="InterPro" id="IPR023674">
    <property type="entry name" value="Ribosomal_uL1-like"/>
</dbReference>
<evidence type="ECO:0000256" key="9">
    <source>
        <dbReference type="HAMAP-Rule" id="MF_01318"/>
    </source>
</evidence>
<dbReference type="InterPro" id="IPR023673">
    <property type="entry name" value="Ribosomal_uL1_CS"/>
</dbReference>
<dbReference type="Pfam" id="PF00687">
    <property type="entry name" value="Ribosomal_L1"/>
    <property type="match status" value="1"/>
</dbReference>
<comment type="subunit">
    <text evidence="9">Part of the 50S ribosomal subunit.</text>
</comment>
<dbReference type="PROSITE" id="PS01199">
    <property type="entry name" value="RIBOSOMAL_L1"/>
    <property type="match status" value="1"/>
</dbReference>
<evidence type="ECO:0000313" key="11">
    <source>
        <dbReference type="EMBL" id="RDB60735.1"/>
    </source>
</evidence>
<evidence type="ECO:0000256" key="5">
    <source>
        <dbReference type="ARBA" id="ARBA00022884"/>
    </source>
</evidence>
<comment type="function">
    <text evidence="9">Protein L1 is also a translational repressor protein, it controls the translation of the L11 operon by binding to its mRNA.</text>
</comment>
<keyword evidence="9" id="KW-0820">tRNA-binding</keyword>
<dbReference type="AlphaFoldDB" id="A0A369LRD4"/>
<dbReference type="GO" id="GO:0019843">
    <property type="term" value="F:rRNA binding"/>
    <property type="evidence" value="ECO:0007669"/>
    <property type="project" value="UniProtKB-UniRule"/>
</dbReference>
<dbReference type="EMBL" id="PPTO01000002">
    <property type="protein sequence ID" value="RDB60735.1"/>
    <property type="molecule type" value="Genomic_DNA"/>
</dbReference>
<keyword evidence="6 9" id="KW-0689">Ribosomal protein</keyword>
<name>A0A369LRD4_9ACTN</name>
<dbReference type="Gene3D" id="3.40.50.790">
    <property type="match status" value="1"/>
</dbReference>
<keyword evidence="3 9" id="KW-0699">rRNA-binding</keyword>
<evidence type="ECO:0000256" key="1">
    <source>
        <dbReference type="ARBA" id="ARBA00010531"/>
    </source>
</evidence>
<dbReference type="SUPFAM" id="SSF56808">
    <property type="entry name" value="Ribosomal protein L1"/>
    <property type="match status" value="1"/>
</dbReference>
<comment type="similarity">
    <text evidence="1 9 10">Belongs to the universal ribosomal protein uL1 family.</text>
</comment>
<dbReference type="Gene3D" id="3.30.190.20">
    <property type="match status" value="1"/>
</dbReference>
<keyword evidence="5 9" id="KW-0694">RNA-binding</keyword>
<evidence type="ECO:0000256" key="4">
    <source>
        <dbReference type="ARBA" id="ARBA00022845"/>
    </source>
</evidence>
<evidence type="ECO:0000256" key="6">
    <source>
        <dbReference type="ARBA" id="ARBA00022980"/>
    </source>
</evidence>
<dbReference type="InterPro" id="IPR002143">
    <property type="entry name" value="Ribosomal_uL1"/>
</dbReference>
<dbReference type="FunFam" id="3.40.50.790:FF:000001">
    <property type="entry name" value="50S ribosomal protein L1"/>
    <property type="match status" value="1"/>
</dbReference>
<evidence type="ECO:0000256" key="10">
    <source>
        <dbReference type="RuleBase" id="RU000659"/>
    </source>
</evidence>
<comment type="caution">
    <text evidence="11">The sequence shown here is derived from an EMBL/GenBank/DDBJ whole genome shotgun (WGS) entry which is preliminary data.</text>
</comment>
<dbReference type="GO" id="GO:0006412">
    <property type="term" value="P:translation"/>
    <property type="evidence" value="ECO:0007669"/>
    <property type="project" value="UniProtKB-UniRule"/>
</dbReference>
<dbReference type="GO" id="GO:0015934">
    <property type="term" value="C:large ribosomal subunit"/>
    <property type="evidence" value="ECO:0007669"/>
    <property type="project" value="InterPro"/>
</dbReference>
<reference evidence="11 12" key="1">
    <citation type="journal article" date="2018" name="Elife">
        <title>Discovery and characterization of a prevalent human gut bacterial enzyme sufficient for the inactivation of a family of plant toxins.</title>
        <authorList>
            <person name="Koppel N."/>
            <person name="Bisanz J.E."/>
            <person name="Pandelia M.E."/>
            <person name="Turnbaugh P.J."/>
            <person name="Balskus E.P."/>
        </authorList>
    </citation>
    <scope>NUCLEOTIDE SEQUENCE [LARGE SCALE GENOMIC DNA]</scope>
    <source>
        <strain evidence="11 12">OB21 GAM31</strain>
    </source>
</reference>
<evidence type="ECO:0000256" key="7">
    <source>
        <dbReference type="ARBA" id="ARBA00023274"/>
    </source>
</evidence>
<dbReference type="HAMAP" id="MF_01318_B">
    <property type="entry name" value="Ribosomal_uL1_B"/>
    <property type="match status" value="1"/>
</dbReference>
<sequence>MSLSKNRKAALAKVEKDKLYAPVEAMNLVKECSSAKFDETVEVHFRLGIDTRQADQQLRGMVSLPNGSGKTVRVAVFAEGAQADAAREAGADIVGSDDLVADIQAGNINFDAAVATPNLMGKVGRLGKILGPRGLMPNPKLGTVTMDVAKAISELKGGKVEYRADRYGIAHVIIGKASFTAEQLAQNYGTVYDEVVRMKPSSAKGKYIKSITVSSTMGVGISVDPAVSRNFDQAAE</sequence>
<dbReference type="RefSeq" id="WP_114614919.1">
    <property type="nucleotide sequence ID" value="NZ_DBFBAR010000076.1"/>
</dbReference>
<dbReference type="InterPro" id="IPR005878">
    <property type="entry name" value="Ribosom_uL1_bac-type"/>
</dbReference>
<dbReference type="GO" id="GO:0000049">
    <property type="term" value="F:tRNA binding"/>
    <property type="evidence" value="ECO:0007669"/>
    <property type="project" value="UniProtKB-KW"/>
</dbReference>
<dbReference type="GO" id="GO:0003735">
    <property type="term" value="F:structural constituent of ribosome"/>
    <property type="evidence" value="ECO:0007669"/>
    <property type="project" value="InterPro"/>
</dbReference>
<dbReference type="InterPro" id="IPR028364">
    <property type="entry name" value="Ribosomal_uL1/biogenesis"/>
</dbReference>
<evidence type="ECO:0000256" key="8">
    <source>
        <dbReference type="ARBA" id="ARBA00035241"/>
    </source>
</evidence>